<keyword evidence="6" id="KW-0472">Membrane</keyword>
<sequence length="525" mass="55537">MPRPPLNPIIALRRLRVLPRWVRRVDGAVARRINRRRTPGAVDTGYRRLSEAANHGRLWFALAGALVVLGRPRAAVRGVASLTLASIIANLIGKRLFGGDRPILKDVPLGRRLRQQPTSASFPSGHSASAAAFATGVAVEWPKAGAVVAPLALGVIYSRLHVGAHWFSDVVGGSALGVGVAAAGKALVPAPRRPAKPEGGLPVTLPASPDGAEVAIVVNPSSGTSVRRPDPVPVLERRLPRARIVTVGEGQSLEQVARDLFAAEPRPTVLGVCGGDGSIDVGAHVAREMGVPLLALPGGTFNHFVRSAGVETIDAGIDALQAGHGLRVDVAELRIDDEADVTVLNAASVGIYPDFVALRERYQGTWGKWIASLIAAVAALRTAEPVEIVIGGRRARAWSVFVGVNRNHPAPVTPLQRARLDDGVLDVRILHAGARIRAVASLVFARRAATVLRGIGVAPGPSAVDAFETDELVIEVRPREGQPPGLAHDGEVELEAAETPRGRRRGYVSRIRLVPLGLEVYSPRY</sequence>
<dbReference type="Gene3D" id="1.20.144.10">
    <property type="entry name" value="Phosphatidic acid phosphatase type 2/haloperoxidase"/>
    <property type="match status" value="1"/>
</dbReference>
<gene>
    <name evidence="8" type="ORF">CLV46_1995</name>
</gene>
<dbReference type="EMBL" id="PGFF01000001">
    <property type="protein sequence ID" value="PJJ72424.1"/>
    <property type="molecule type" value="Genomic_DNA"/>
</dbReference>
<dbReference type="SUPFAM" id="SSF48317">
    <property type="entry name" value="Acid phosphatase/Vanadium-dependent haloperoxidase"/>
    <property type="match status" value="1"/>
</dbReference>
<dbReference type="RefSeq" id="WP_245866714.1">
    <property type="nucleotide sequence ID" value="NZ_PGFF01000001.1"/>
</dbReference>
<comment type="subcellular location">
    <subcellularLocation>
        <location evidence="1">Cell membrane</location>
        <topology evidence="1">Multi-pass membrane protein</topology>
    </subcellularLocation>
</comment>
<dbReference type="PROSITE" id="PS50146">
    <property type="entry name" value="DAGK"/>
    <property type="match status" value="1"/>
</dbReference>
<dbReference type="InterPro" id="IPR016064">
    <property type="entry name" value="NAD/diacylglycerol_kinase_sf"/>
</dbReference>
<evidence type="ECO:0000313" key="9">
    <source>
        <dbReference type="Proteomes" id="UP000228758"/>
    </source>
</evidence>
<keyword evidence="5" id="KW-1133">Transmembrane helix</keyword>
<dbReference type="SUPFAM" id="SSF111331">
    <property type="entry name" value="NAD kinase/diacylglycerol kinase-like"/>
    <property type="match status" value="1"/>
</dbReference>
<name>A0A2M9CKL6_9MICO</name>
<dbReference type="CDD" id="cd01610">
    <property type="entry name" value="PAP2_like"/>
    <property type="match status" value="1"/>
</dbReference>
<dbReference type="Gene3D" id="3.40.50.10330">
    <property type="entry name" value="Probable inorganic polyphosphate/atp-NAD kinase, domain 1"/>
    <property type="match status" value="1"/>
</dbReference>
<evidence type="ECO:0000256" key="1">
    <source>
        <dbReference type="ARBA" id="ARBA00004651"/>
    </source>
</evidence>
<evidence type="ECO:0000256" key="2">
    <source>
        <dbReference type="ARBA" id="ARBA00022475"/>
    </source>
</evidence>
<evidence type="ECO:0000256" key="5">
    <source>
        <dbReference type="ARBA" id="ARBA00022989"/>
    </source>
</evidence>
<evidence type="ECO:0000313" key="8">
    <source>
        <dbReference type="EMBL" id="PJJ72424.1"/>
    </source>
</evidence>
<dbReference type="PANTHER" id="PTHR14969:SF62">
    <property type="entry name" value="DECAPRENYLPHOSPHORYL-5-PHOSPHORIBOSE PHOSPHATASE RV3807C-RELATED"/>
    <property type="match status" value="1"/>
</dbReference>
<evidence type="ECO:0000256" key="3">
    <source>
        <dbReference type="ARBA" id="ARBA00022692"/>
    </source>
</evidence>
<keyword evidence="4" id="KW-0378">Hydrolase</keyword>
<evidence type="ECO:0000256" key="4">
    <source>
        <dbReference type="ARBA" id="ARBA00022801"/>
    </source>
</evidence>
<keyword evidence="2" id="KW-1003">Cell membrane</keyword>
<feature type="domain" description="DAGKc" evidence="7">
    <location>
        <begin position="209"/>
        <end position="337"/>
    </location>
</feature>
<dbReference type="Pfam" id="PF00781">
    <property type="entry name" value="DAGK_cat"/>
    <property type="match status" value="1"/>
</dbReference>
<dbReference type="SMART" id="SM00014">
    <property type="entry name" value="acidPPc"/>
    <property type="match status" value="1"/>
</dbReference>
<dbReference type="AlphaFoldDB" id="A0A2M9CKL6"/>
<proteinExistence type="predicted"/>
<comment type="caution">
    <text evidence="8">The sequence shown here is derived from an EMBL/GenBank/DDBJ whole genome shotgun (WGS) entry which is preliminary data.</text>
</comment>
<dbReference type="Pfam" id="PF01569">
    <property type="entry name" value="PAP2"/>
    <property type="match status" value="1"/>
</dbReference>
<dbReference type="InterPro" id="IPR017438">
    <property type="entry name" value="ATP-NAD_kinase_N"/>
</dbReference>
<dbReference type="Gene3D" id="2.60.200.40">
    <property type="match status" value="1"/>
</dbReference>
<keyword evidence="9" id="KW-1185">Reference proteome</keyword>
<dbReference type="GO" id="GO:0016787">
    <property type="term" value="F:hydrolase activity"/>
    <property type="evidence" value="ECO:0007669"/>
    <property type="project" value="UniProtKB-KW"/>
</dbReference>
<reference evidence="8 9" key="1">
    <citation type="submission" date="2017-11" db="EMBL/GenBank/DDBJ databases">
        <title>Genomic Encyclopedia of Archaeal and Bacterial Type Strains, Phase II (KMG-II): From Individual Species to Whole Genera.</title>
        <authorList>
            <person name="Goeker M."/>
        </authorList>
    </citation>
    <scope>NUCLEOTIDE SEQUENCE [LARGE SCALE GENOMIC DNA]</scope>
    <source>
        <strain evidence="8 9">DSM 27393</strain>
    </source>
</reference>
<organism evidence="8 9">
    <name type="scientific">Diaminobutyricimonas aerilata</name>
    <dbReference type="NCBI Taxonomy" id="1162967"/>
    <lineage>
        <taxon>Bacteria</taxon>
        <taxon>Bacillati</taxon>
        <taxon>Actinomycetota</taxon>
        <taxon>Actinomycetes</taxon>
        <taxon>Micrococcales</taxon>
        <taxon>Microbacteriaceae</taxon>
        <taxon>Diaminobutyricimonas</taxon>
    </lineage>
</organism>
<dbReference type="Proteomes" id="UP000228758">
    <property type="component" value="Unassembled WGS sequence"/>
</dbReference>
<dbReference type="GO" id="GO:0005886">
    <property type="term" value="C:plasma membrane"/>
    <property type="evidence" value="ECO:0007669"/>
    <property type="project" value="UniProtKB-SubCell"/>
</dbReference>
<dbReference type="PANTHER" id="PTHR14969">
    <property type="entry name" value="SPHINGOSINE-1-PHOSPHATE PHOSPHOHYDROLASE"/>
    <property type="match status" value="1"/>
</dbReference>
<evidence type="ECO:0000259" key="7">
    <source>
        <dbReference type="PROSITE" id="PS50146"/>
    </source>
</evidence>
<evidence type="ECO:0000256" key="6">
    <source>
        <dbReference type="ARBA" id="ARBA00023136"/>
    </source>
</evidence>
<dbReference type="GO" id="GO:0016301">
    <property type="term" value="F:kinase activity"/>
    <property type="evidence" value="ECO:0007669"/>
    <property type="project" value="InterPro"/>
</dbReference>
<keyword evidence="3" id="KW-0812">Transmembrane</keyword>
<dbReference type="InterPro" id="IPR036938">
    <property type="entry name" value="PAP2/HPO_sf"/>
</dbReference>
<dbReference type="SMART" id="SM00046">
    <property type="entry name" value="DAGKc"/>
    <property type="match status" value="1"/>
</dbReference>
<protein>
    <submittedName>
        <fullName evidence="8">Undecaprenyl-diphosphatase</fullName>
    </submittedName>
</protein>
<dbReference type="InterPro" id="IPR000326">
    <property type="entry name" value="PAP2/HPO"/>
</dbReference>
<accession>A0A2M9CKL6</accession>
<dbReference type="InterPro" id="IPR001206">
    <property type="entry name" value="Diacylglycerol_kinase_cat_dom"/>
</dbReference>